<feature type="transmembrane region" description="Helical" evidence="2">
    <location>
        <begin position="821"/>
        <end position="844"/>
    </location>
</feature>
<feature type="region of interest" description="Disordered" evidence="1">
    <location>
        <begin position="661"/>
        <end position="721"/>
    </location>
</feature>
<reference evidence="4 5" key="1">
    <citation type="submission" date="2020-04" db="EMBL/GenBank/DDBJ databases">
        <authorList>
            <person name="Laetsch R D."/>
            <person name="Stevens L."/>
            <person name="Kumar S."/>
            <person name="Blaxter L. M."/>
        </authorList>
    </citation>
    <scope>NUCLEOTIDE SEQUENCE [LARGE SCALE GENOMIC DNA]</scope>
</reference>
<dbReference type="PANTHER" id="PTHR33936">
    <property type="entry name" value="PROTEIN CBG17840"/>
    <property type="match status" value="1"/>
</dbReference>
<keyword evidence="2" id="KW-0472">Membrane</keyword>
<dbReference type="PANTHER" id="PTHR33936:SF9">
    <property type="entry name" value="C2H2-TYPE DOMAIN-CONTAINING PROTEIN"/>
    <property type="match status" value="1"/>
</dbReference>
<feature type="transmembrane region" description="Helical" evidence="2">
    <location>
        <begin position="786"/>
        <end position="815"/>
    </location>
</feature>
<feature type="transmembrane region" description="Helical" evidence="2">
    <location>
        <begin position="760"/>
        <end position="779"/>
    </location>
</feature>
<keyword evidence="5" id="KW-1185">Reference proteome</keyword>
<dbReference type="SMART" id="SM00355">
    <property type="entry name" value="ZnF_C2H2"/>
    <property type="match status" value="2"/>
</dbReference>
<dbReference type="AlphaFoldDB" id="A0A8S1EGX6"/>
<evidence type="ECO:0000313" key="5">
    <source>
        <dbReference type="Proteomes" id="UP000494206"/>
    </source>
</evidence>
<evidence type="ECO:0000256" key="1">
    <source>
        <dbReference type="SAM" id="MobiDB-lite"/>
    </source>
</evidence>
<dbReference type="InterPro" id="IPR013087">
    <property type="entry name" value="Znf_C2H2_type"/>
</dbReference>
<name>A0A8S1EGX6_9PELO</name>
<evidence type="ECO:0000256" key="2">
    <source>
        <dbReference type="SAM" id="Phobius"/>
    </source>
</evidence>
<keyword evidence="2" id="KW-0812">Transmembrane</keyword>
<dbReference type="InterPro" id="IPR052797">
    <property type="entry name" value="RegFact_GeneExpr_CellDeath"/>
</dbReference>
<feature type="compositionally biased region" description="Polar residues" evidence="1">
    <location>
        <begin position="663"/>
        <end position="683"/>
    </location>
</feature>
<feature type="region of interest" description="Disordered" evidence="1">
    <location>
        <begin position="406"/>
        <end position="444"/>
    </location>
</feature>
<organism evidence="4 5">
    <name type="scientific">Caenorhabditis bovis</name>
    <dbReference type="NCBI Taxonomy" id="2654633"/>
    <lineage>
        <taxon>Eukaryota</taxon>
        <taxon>Metazoa</taxon>
        <taxon>Ecdysozoa</taxon>
        <taxon>Nematoda</taxon>
        <taxon>Chromadorea</taxon>
        <taxon>Rhabditida</taxon>
        <taxon>Rhabditina</taxon>
        <taxon>Rhabditomorpha</taxon>
        <taxon>Rhabditoidea</taxon>
        <taxon>Rhabditidae</taxon>
        <taxon>Peloderinae</taxon>
        <taxon>Caenorhabditis</taxon>
    </lineage>
</organism>
<comment type="caution">
    <text evidence="4">The sequence shown here is derived from an EMBL/GenBank/DDBJ whole genome shotgun (WGS) entry which is preliminary data.</text>
</comment>
<keyword evidence="2" id="KW-1133">Transmembrane helix</keyword>
<protein>
    <recommendedName>
        <fullName evidence="3">C2H2-type domain-containing protein</fullName>
    </recommendedName>
</protein>
<proteinExistence type="predicted"/>
<evidence type="ECO:0000259" key="3">
    <source>
        <dbReference type="SMART" id="SM00355"/>
    </source>
</evidence>
<dbReference type="OrthoDB" id="5808026at2759"/>
<dbReference type="Proteomes" id="UP000494206">
    <property type="component" value="Unassembled WGS sequence"/>
</dbReference>
<evidence type="ECO:0000313" key="4">
    <source>
        <dbReference type="EMBL" id="CAB3402971.1"/>
    </source>
</evidence>
<feature type="compositionally biased region" description="Basic and acidic residues" evidence="1">
    <location>
        <begin position="406"/>
        <end position="429"/>
    </location>
</feature>
<feature type="domain" description="C2H2-type" evidence="3">
    <location>
        <begin position="57"/>
        <end position="85"/>
    </location>
</feature>
<gene>
    <name evidence="4" type="ORF">CBOVIS_LOCUS5502</name>
</gene>
<feature type="domain" description="C2H2-type" evidence="3">
    <location>
        <begin position="92"/>
        <end position="117"/>
    </location>
</feature>
<accession>A0A8S1EGX6</accession>
<sequence length="878" mass="101989">MDNQQHLPQEIGSVDGEEVVFGQCEQYIEYDSAISLSQERNLLFELYQPEETESGTFLCKICMRTGSEVEFNDRSSFSAHRYKCHGSFNNNIMCPVSNCREVFASLAVMRKHLINQHHLPLEVHQQTFSNIGEFEKFRHLVEASSGCRFMMHTKQPKLKRQVMHCSKSEHKLVIQSNKHKLPRVRMEKEGACCPAHISFRIDAKSGEVHCFSQLYHIGHAPSDPENLTSTEIDMRPIEVHFPERPNFYGDRPIQFLQIDVFDMHSAIYGAAVYEHVLLISDLKTGFVWARALTECSRAIITRVLTAIFAEYGIPEGFSTTYAPTLVRDSMKAIENVFNNEIREIWNEPFSYEDFQHWLLDKADEELGSTNRWVEVLQFVVMEHNQKAEPGTRSSFERMFKRKPPKLYEIDNGDKNEKSKEDDEKAKENEPNSEDEEPTSIPAQYSAGERVFLKRNIQKPGRGNTLPFLYGYIADVDQNFPHFPYKVHYSRNESPWPSEVNIYAWVSPYDVIPTTHKLLELSENDAERRKHYEKLICVCSGESRMKWNMESMGNMEKCPFPCPLYRNELCTNRMSRACCKAEGTLRCHYHEIYPEQEDSYTKLELALVTYNKIMKEQEQQAAMQQGMHDVNFEYEKSDYIEEQPSTSDDPTKKDEMELIEEQESTVVKSQQHQQRVSKKANSQEPQKRFDAETSGNFQKRKRKRSEAVSPTPSVDSSRRQSGRRTIRPKVYDDYTILRILSLIHLAFVVANLFIVDPKYLPPLYAVYSIGIICFFTLLIYSFTRYRLWYFCVTLALQILYIIGAGYFAAISLMGYFTIQMGLLSIVFATNTAVIITDVIIIIVIINIRSEHIEIQQVIPKMRQRSDVESQRPSFVNLKY</sequence>
<dbReference type="EMBL" id="CADEPM010000003">
    <property type="protein sequence ID" value="CAB3402971.1"/>
    <property type="molecule type" value="Genomic_DNA"/>
</dbReference>